<dbReference type="SUPFAM" id="SSF53335">
    <property type="entry name" value="S-adenosyl-L-methionine-dependent methyltransferases"/>
    <property type="match status" value="1"/>
</dbReference>
<dbReference type="EMBL" id="JBHSNS010000001">
    <property type="protein sequence ID" value="MFC5727418.1"/>
    <property type="molecule type" value="Genomic_DNA"/>
</dbReference>
<keyword evidence="1" id="KW-0489">Methyltransferase</keyword>
<proteinExistence type="predicted"/>
<dbReference type="InterPro" id="IPR006342">
    <property type="entry name" value="FkbM_mtfrase"/>
</dbReference>
<dbReference type="InterPro" id="IPR029063">
    <property type="entry name" value="SAM-dependent_MTases_sf"/>
</dbReference>
<comment type="caution">
    <text evidence="1">The sequence shown here is derived from an EMBL/GenBank/DDBJ whole genome shotgun (WGS) entry which is preliminary data.</text>
</comment>
<dbReference type="CDD" id="cd02440">
    <property type="entry name" value="AdoMet_MTases"/>
    <property type="match status" value="1"/>
</dbReference>
<organism evidence="1 2">
    <name type="scientific">Nocardioides vastitatis</name>
    <dbReference type="NCBI Taxonomy" id="2568655"/>
    <lineage>
        <taxon>Bacteria</taxon>
        <taxon>Bacillati</taxon>
        <taxon>Actinomycetota</taxon>
        <taxon>Actinomycetes</taxon>
        <taxon>Propionibacteriales</taxon>
        <taxon>Nocardioidaceae</taxon>
        <taxon>Nocardioides</taxon>
    </lineage>
</organism>
<accession>A0ABW0ZBU1</accession>
<dbReference type="Proteomes" id="UP001596072">
    <property type="component" value="Unassembled WGS sequence"/>
</dbReference>
<protein>
    <submittedName>
        <fullName evidence="1">FkbM family methyltransferase</fullName>
    </submittedName>
</protein>
<keyword evidence="2" id="KW-1185">Reference proteome</keyword>
<dbReference type="GO" id="GO:0008168">
    <property type="term" value="F:methyltransferase activity"/>
    <property type="evidence" value="ECO:0007669"/>
    <property type="project" value="UniProtKB-KW"/>
</dbReference>
<dbReference type="NCBIfam" id="TIGR01444">
    <property type="entry name" value="fkbM_fam"/>
    <property type="match status" value="1"/>
</dbReference>
<dbReference type="RefSeq" id="WP_136433441.1">
    <property type="nucleotide sequence ID" value="NZ_JBHSNS010000001.1"/>
</dbReference>
<dbReference type="Gene3D" id="3.40.50.150">
    <property type="entry name" value="Vaccinia Virus protein VP39"/>
    <property type="match status" value="1"/>
</dbReference>
<evidence type="ECO:0000313" key="1">
    <source>
        <dbReference type="EMBL" id="MFC5727418.1"/>
    </source>
</evidence>
<name>A0ABW0ZBU1_9ACTN</name>
<reference evidence="2" key="1">
    <citation type="journal article" date="2019" name="Int. J. Syst. Evol. Microbiol.">
        <title>The Global Catalogue of Microorganisms (GCM) 10K type strain sequencing project: providing services to taxonomists for standard genome sequencing and annotation.</title>
        <authorList>
            <consortium name="The Broad Institute Genomics Platform"/>
            <consortium name="The Broad Institute Genome Sequencing Center for Infectious Disease"/>
            <person name="Wu L."/>
            <person name="Ma J."/>
        </authorList>
    </citation>
    <scope>NUCLEOTIDE SEQUENCE [LARGE SCALE GENOMIC DNA]</scope>
    <source>
        <strain evidence="2">YIM 94188</strain>
    </source>
</reference>
<evidence type="ECO:0000313" key="2">
    <source>
        <dbReference type="Proteomes" id="UP001596072"/>
    </source>
</evidence>
<keyword evidence="1" id="KW-0808">Transferase</keyword>
<dbReference type="GO" id="GO:0032259">
    <property type="term" value="P:methylation"/>
    <property type="evidence" value="ECO:0007669"/>
    <property type="project" value="UniProtKB-KW"/>
</dbReference>
<sequence>MIGIGAAATAARRHARWFVRDLFPNRPVVREVQGVRMVLPWSHRLPDYAPDGSPYGQNLVRLAALLAESAPPLTVLDVGANVGDSALQILHAADGQVLCVEADKAYLDFLRRNVGDDPRITVVEGLLVVDDDASAGSTAVRTGGTTRFVEGGGSDAMPTVSAAALRARYPSYDDLRLVKSDTDGYDVDLVPAIAEAWSDRRPVLFLEYDPHLTRLAGSDPLGLWPRLTALGYHHVAVWDNGGEPLGQTTTAQIADQAKALDALRPRRRKRVYWDVAVVHADDAAGRQAIEALVPEALPV</sequence>
<gene>
    <name evidence="1" type="ORF">ACFPQB_00715</name>
</gene>